<organism evidence="12 13">
    <name type="scientific">Trema orientale</name>
    <name type="common">Charcoal tree</name>
    <name type="synonym">Celtis orientalis</name>
    <dbReference type="NCBI Taxonomy" id="63057"/>
    <lineage>
        <taxon>Eukaryota</taxon>
        <taxon>Viridiplantae</taxon>
        <taxon>Streptophyta</taxon>
        <taxon>Embryophyta</taxon>
        <taxon>Tracheophyta</taxon>
        <taxon>Spermatophyta</taxon>
        <taxon>Magnoliopsida</taxon>
        <taxon>eudicotyledons</taxon>
        <taxon>Gunneridae</taxon>
        <taxon>Pentapetalae</taxon>
        <taxon>rosids</taxon>
        <taxon>fabids</taxon>
        <taxon>Rosales</taxon>
        <taxon>Cannabaceae</taxon>
        <taxon>Trema</taxon>
    </lineage>
</organism>
<name>A0A2P5EQE8_TREOI</name>
<protein>
    <recommendedName>
        <fullName evidence="1">protein-disulfide reductase</fullName>
        <ecNumber evidence="1">1.8.1.8</ecNumber>
    </recommendedName>
</protein>
<comment type="catalytic activity">
    <reaction evidence="8">
        <text>[protein]-dithiol + NAD(+) = [protein]-disulfide + NADH + H(+)</text>
        <dbReference type="Rhea" id="RHEA:18749"/>
        <dbReference type="Rhea" id="RHEA-COMP:10593"/>
        <dbReference type="Rhea" id="RHEA-COMP:10594"/>
        <dbReference type="ChEBI" id="CHEBI:15378"/>
        <dbReference type="ChEBI" id="CHEBI:29950"/>
        <dbReference type="ChEBI" id="CHEBI:50058"/>
        <dbReference type="ChEBI" id="CHEBI:57540"/>
        <dbReference type="ChEBI" id="CHEBI:57945"/>
        <dbReference type="EC" id="1.8.1.8"/>
    </reaction>
</comment>
<evidence type="ECO:0000313" key="12">
    <source>
        <dbReference type="EMBL" id="PON87784.1"/>
    </source>
</evidence>
<evidence type="ECO:0000259" key="10">
    <source>
        <dbReference type="PROSITE" id="PS50081"/>
    </source>
</evidence>
<reference evidence="13" key="1">
    <citation type="submission" date="2016-06" db="EMBL/GenBank/DDBJ databases">
        <title>Parallel loss of symbiosis genes in relatives of nitrogen-fixing non-legume Parasponia.</title>
        <authorList>
            <person name="Van Velzen R."/>
            <person name="Holmer R."/>
            <person name="Bu F."/>
            <person name="Rutten L."/>
            <person name="Van Zeijl A."/>
            <person name="Liu W."/>
            <person name="Santuari L."/>
            <person name="Cao Q."/>
            <person name="Sharma T."/>
            <person name="Shen D."/>
            <person name="Roswanjaya Y."/>
            <person name="Wardhani T."/>
            <person name="Kalhor M.S."/>
            <person name="Jansen J."/>
            <person name="Van den Hoogen J."/>
            <person name="Gungor B."/>
            <person name="Hartog M."/>
            <person name="Hontelez J."/>
            <person name="Verver J."/>
            <person name="Yang W.-C."/>
            <person name="Schijlen E."/>
            <person name="Repin R."/>
            <person name="Schilthuizen M."/>
            <person name="Schranz E."/>
            <person name="Heidstra R."/>
            <person name="Miyata K."/>
            <person name="Fedorova E."/>
            <person name="Kohlen W."/>
            <person name="Bisseling T."/>
            <person name="Smit S."/>
            <person name="Geurts R."/>
        </authorList>
    </citation>
    <scope>NUCLEOTIDE SEQUENCE [LARGE SCALE GENOMIC DNA]</scope>
    <source>
        <strain evidence="13">cv. RG33-2</strain>
    </source>
</reference>
<comment type="caution">
    <text evidence="12">The sequence shown here is derived from an EMBL/GenBank/DDBJ whole genome shotgun (WGS) entry which is preliminary data.</text>
</comment>
<keyword evidence="5" id="KW-0560">Oxidoreductase</keyword>
<keyword evidence="3" id="KW-0677">Repeat</keyword>
<dbReference type="AlphaFoldDB" id="A0A2P5EQE8"/>
<dbReference type="SUPFAM" id="SSF52833">
    <property type="entry name" value="Thioredoxin-like"/>
    <property type="match status" value="3"/>
</dbReference>
<dbReference type="InterPro" id="IPR002219">
    <property type="entry name" value="PKC_DAG/PE"/>
</dbReference>
<evidence type="ECO:0000259" key="11">
    <source>
        <dbReference type="PROSITE" id="PS51352"/>
    </source>
</evidence>
<evidence type="ECO:0000256" key="1">
    <source>
        <dbReference type="ARBA" id="ARBA00012612"/>
    </source>
</evidence>
<sequence length="560" mass="64748">MADSDIFSVTHDLSVLLSSEDRDFLIRNNGDQVKISSLNGKTVGLFFSALRYCVPLQDFTPDLLELYQEVAFKGDFEVVFVSCNEDYDSFKDYFSKMPWLAIPHSESNTLNRVNELLNLIEYFPGLIIFDSNGNITTVDGIKFLMEYGIDAYPFTREIIASLLDKEEEAKKNHFLSFVLALKTRDYLVSNDGNQVHVSELEGKTVALYFWPSDEFTPTLIDVYNKLKAKSEKFEIVSIFWPLEQDDEEEFYKEFKTMPWLTFPFKDKTSRKLIYYFDTNHYPTLVIIGPDGKILKPNAVKLIDNYGVEGYPYTPERLDQIDKARLESQTLESLLVSGDKDFVVAKGGSKVPVSELVGKTILLYFLCSWCRVCTRFTPKLIEIYQDIKAKNDDFEVIFICNCEQDTFEELLSSMPWLALPFDDDARRKTLMYRFKIRSTPNVVVIGPSGQTATSKSRELINVYGANAYPFTEEHLQHLEERMDEIAKGWPKKLKHELHAEHEFSPTRHESVYWCEACLETGIGLYFKCEHCYFGLHPKCALKQQYEAIEEFFCEGNESHKV</sequence>
<keyword evidence="2" id="KW-0479">Metal-binding</keyword>
<comment type="catalytic activity">
    <reaction evidence="9">
        <text>[protein]-dithiol + NADP(+) = [protein]-disulfide + NADPH + H(+)</text>
        <dbReference type="Rhea" id="RHEA:18753"/>
        <dbReference type="Rhea" id="RHEA-COMP:10593"/>
        <dbReference type="Rhea" id="RHEA-COMP:10594"/>
        <dbReference type="ChEBI" id="CHEBI:15378"/>
        <dbReference type="ChEBI" id="CHEBI:29950"/>
        <dbReference type="ChEBI" id="CHEBI:50058"/>
        <dbReference type="ChEBI" id="CHEBI:57783"/>
        <dbReference type="ChEBI" id="CHEBI:58349"/>
        <dbReference type="EC" id="1.8.1.8"/>
    </reaction>
</comment>
<evidence type="ECO:0000256" key="5">
    <source>
        <dbReference type="ARBA" id="ARBA00023002"/>
    </source>
</evidence>
<evidence type="ECO:0000256" key="2">
    <source>
        <dbReference type="ARBA" id="ARBA00022723"/>
    </source>
</evidence>
<keyword evidence="12" id="KW-0808">Transferase</keyword>
<keyword evidence="12" id="KW-0418">Kinase</keyword>
<evidence type="ECO:0000256" key="6">
    <source>
        <dbReference type="ARBA" id="ARBA00023027"/>
    </source>
</evidence>
<evidence type="ECO:0000256" key="4">
    <source>
        <dbReference type="ARBA" id="ARBA00022833"/>
    </source>
</evidence>
<evidence type="ECO:0000256" key="8">
    <source>
        <dbReference type="ARBA" id="ARBA00047388"/>
    </source>
</evidence>
<dbReference type="SUPFAM" id="SSF57889">
    <property type="entry name" value="Cysteine-rich domain"/>
    <property type="match status" value="1"/>
</dbReference>
<dbReference type="InterPro" id="IPR036249">
    <property type="entry name" value="Thioredoxin-like_sf"/>
</dbReference>
<comment type="similarity">
    <text evidence="7">Belongs to the nucleoredoxin family.</text>
</comment>
<dbReference type="EC" id="1.8.1.8" evidence="1"/>
<dbReference type="GO" id="GO:0016301">
    <property type="term" value="F:kinase activity"/>
    <property type="evidence" value="ECO:0007669"/>
    <property type="project" value="UniProtKB-KW"/>
</dbReference>
<dbReference type="GO" id="GO:0046872">
    <property type="term" value="F:metal ion binding"/>
    <property type="evidence" value="ECO:0007669"/>
    <property type="project" value="UniProtKB-KW"/>
</dbReference>
<dbReference type="PANTHER" id="PTHR13871:SF96">
    <property type="entry name" value="THIOREDOXIN DOMAIN-CONTAINING PROTEIN"/>
    <property type="match status" value="1"/>
</dbReference>
<evidence type="ECO:0000256" key="3">
    <source>
        <dbReference type="ARBA" id="ARBA00022737"/>
    </source>
</evidence>
<dbReference type="InterPro" id="IPR013766">
    <property type="entry name" value="Thioredoxin_domain"/>
</dbReference>
<evidence type="ECO:0000313" key="13">
    <source>
        <dbReference type="Proteomes" id="UP000237000"/>
    </source>
</evidence>
<keyword evidence="4" id="KW-0862">Zinc</keyword>
<dbReference type="InterPro" id="IPR052259">
    <property type="entry name" value="Nucleoredoxin-like"/>
</dbReference>
<evidence type="ECO:0000256" key="9">
    <source>
        <dbReference type="ARBA" id="ARBA00047804"/>
    </source>
</evidence>
<dbReference type="PANTHER" id="PTHR13871">
    <property type="entry name" value="THIOREDOXIN"/>
    <property type="match status" value="1"/>
</dbReference>
<dbReference type="InterPro" id="IPR046349">
    <property type="entry name" value="C1-like_sf"/>
</dbReference>
<evidence type="ECO:0000256" key="7">
    <source>
        <dbReference type="ARBA" id="ARBA00025782"/>
    </source>
</evidence>
<dbReference type="Pfam" id="PF13905">
    <property type="entry name" value="Thioredoxin_8"/>
    <property type="match status" value="3"/>
</dbReference>
<dbReference type="InParanoid" id="A0A2P5EQE8"/>
<dbReference type="InterPro" id="IPR012336">
    <property type="entry name" value="Thioredoxin-like_fold"/>
</dbReference>
<feature type="domain" description="Thioredoxin" evidence="11">
    <location>
        <begin position="319"/>
        <end position="486"/>
    </location>
</feature>
<dbReference type="EMBL" id="JXTC01000113">
    <property type="protein sequence ID" value="PON87784.1"/>
    <property type="molecule type" value="Genomic_DNA"/>
</dbReference>
<dbReference type="Proteomes" id="UP000237000">
    <property type="component" value="Unassembled WGS sequence"/>
</dbReference>
<dbReference type="PROSITE" id="PS50081">
    <property type="entry name" value="ZF_DAG_PE_2"/>
    <property type="match status" value="1"/>
</dbReference>
<feature type="domain" description="Phorbol-ester/DAG-type" evidence="10">
    <location>
        <begin position="499"/>
        <end position="552"/>
    </location>
</feature>
<feature type="domain" description="Thioredoxin" evidence="11">
    <location>
        <begin position="13"/>
        <end position="164"/>
    </location>
</feature>
<dbReference type="PROSITE" id="PS51352">
    <property type="entry name" value="THIOREDOXIN_2"/>
    <property type="match status" value="2"/>
</dbReference>
<proteinExistence type="inferred from homology"/>
<dbReference type="CDD" id="cd00029">
    <property type="entry name" value="C1"/>
    <property type="match status" value="1"/>
</dbReference>
<accession>A0A2P5EQE8</accession>
<keyword evidence="6" id="KW-0520">NAD</keyword>
<keyword evidence="13" id="KW-1185">Reference proteome</keyword>
<dbReference type="GO" id="GO:0047134">
    <property type="term" value="F:protein-disulfide reductase [NAD(P)H] activity"/>
    <property type="evidence" value="ECO:0007669"/>
    <property type="project" value="UniProtKB-EC"/>
</dbReference>
<dbReference type="OrthoDB" id="409136at2759"/>
<gene>
    <name evidence="12" type="ORF">TorRG33x02_164790</name>
</gene>
<dbReference type="Gene3D" id="3.40.30.10">
    <property type="entry name" value="Glutaredoxin"/>
    <property type="match status" value="3"/>
</dbReference>